<keyword evidence="2" id="KW-1185">Reference proteome</keyword>
<accession>A0A4Y8ZS92</accession>
<sequence length="59" mass="6629">MSETERSYHANRARAEHDLARVAACKAVADAHAQLSLLHLARLKEVDELCEGTMLRGRR</sequence>
<dbReference type="EMBL" id="SPDV01000028">
    <property type="protein sequence ID" value="TFI57669.1"/>
    <property type="molecule type" value="Genomic_DNA"/>
</dbReference>
<organism evidence="1 2">
    <name type="scientific">Sphingomonas parva</name>
    <dbReference type="NCBI Taxonomy" id="2555898"/>
    <lineage>
        <taxon>Bacteria</taxon>
        <taxon>Pseudomonadati</taxon>
        <taxon>Pseudomonadota</taxon>
        <taxon>Alphaproteobacteria</taxon>
        <taxon>Sphingomonadales</taxon>
        <taxon>Sphingomonadaceae</taxon>
        <taxon>Sphingomonas</taxon>
    </lineage>
</organism>
<gene>
    <name evidence="1" type="ORF">E2493_14195</name>
</gene>
<dbReference type="RefSeq" id="WP_135087913.1">
    <property type="nucleotide sequence ID" value="NZ_SPDV01000028.1"/>
</dbReference>
<name>A0A4Y8ZS92_9SPHN</name>
<comment type="caution">
    <text evidence="1">The sequence shown here is derived from an EMBL/GenBank/DDBJ whole genome shotgun (WGS) entry which is preliminary data.</text>
</comment>
<evidence type="ECO:0000313" key="1">
    <source>
        <dbReference type="EMBL" id="TFI57669.1"/>
    </source>
</evidence>
<evidence type="ECO:0000313" key="2">
    <source>
        <dbReference type="Proteomes" id="UP000298213"/>
    </source>
</evidence>
<reference evidence="1 2" key="1">
    <citation type="submission" date="2019-03" db="EMBL/GenBank/DDBJ databases">
        <title>Genome sequence of Sphingomonas sp. 17J27-24.</title>
        <authorList>
            <person name="Kim M."/>
            <person name="Maeng S."/>
            <person name="Sathiyaraj S."/>
        </authorList>
    </citation>
    <scope>NUCLEOTIDE SEQUENCE [LARGE SCALE GENOMIC DNA]</scope>
    <source>
        <strain evidence="1 2">17J27-24</strain>
    </source>
</reference>
<protein>
    <submittedName>
        <fullName evidence="1">Uncharacterized protein</fullName>
    </submittedName>
</protein>
<proteinExistence type="predicted"/>
<dbReference type="AlphaFoldDB" id="A0A4Y8ZS92"/>
<dbReference type="Proteomes" id="UP000298213">
    <property type="component" value="Unassembled WGS sequence"/>
</dbReference>